<name>A0AAV5CI59_ELECO</name>
<accession>A0AAV5CI59</accession>
<feature type="signal peptide" evidence="1">
    <location>
        <begin position="1"/>
        <end position="29"/>
    </location>
</feature>
<dbReference type="Pfam" id="PF13091">
    <property type="entry name" value="PLDc_2"/>
    <property type="match status" value="1"/>
</dbReference>
<dbReference type="CDD" id="cd09106">
    <property type="entry name" value="PLDc_vPLD3_4_5_like_1"/>
    <property type="match status" value="1"/>
</dbReference>
<keyword evidence="1" id="KW-0732">Signal</keyword>
<reference evidence="3" key="2">
    <citation type="submission" date="2021-12" db="EMBL/GenBank/DDBJ databases">
        <title>Resequencing data analysis of finger millet.</title>
        <authorList>
            <person name="Hatakeyama M."/>
            <person name="Aluri S."/>
            <person name="Balachadran M.T."/>
            <person name="Sivarajan S.R."/>
            <person name="Poveda L."/>
            <person name="Shimizu-Inatsugi R."/>
            <person name="Schlapbach R."/>
            <person name="Sreeman S.M."/>
            <person name="Shimizu K.K."/>
        </authorList>
    </citation>
    <scope>NUCLEOTIDE SEQUENCE</scope>
</reference>
<dbReference type="PROSITE" id="PS50035">
    <property type="entry name" value="PLD"/>
    <property type="match status" value="2"/>
</dbReference>
<dbReference type="EMBL" id="BQKI01000007">
    <property type="protein sequence ID" value="GJM97845.1"/>
    <property type="molecule type" value="Genomic_DNA"/>
</dbReference>
<dbReference type="PANTHER" id="PTHR10185">
    <property type="entry name" value="PHOSPHOLIPASE D - RELATED"/>
    <property type="match status" value="1"/>
</dbReference>
<dbReference type="AlphaFoldDB" id="A0AAV5CI59"/>
<reference evidence="3" key="1">
    <citation type="journal article" date="2018" name="DNA Res.">
        <title>Multiple hybrid de novo genome assembly of finger millet, an orphan allotetraploid crop.</title>
        <authorList>
            <person name="Hatakeyama M."/>
            <person name="Aluri S."/>
            <person name="Balachadran M.T."/>
            <person name="Sivarajan S.R."/>
            <person name="Patrignani A."/>
            <person name="Gruter S."/>
            <person name="Poveda L."/>
            <person name="Shimizu-Inatsugi R."/>
            <person name="Baeten J."/>
            <person name="Francoijs K.J."/>
            <person name="Nataraja K.N."/>
            <person name="Reddy Y.A.N."/>
            <person name="Phadnis S."/>
            <person name="Ravikumar R.L."/>
            <person name="Schlapbach R."/>
            <person name="Sreeman S.M."/>
            <person name="Shimizu K.K."/>
        </authorList>
    </citation>
    <scope>NUCLEOTIDE SEQUENCE</scope>
</reference>
<dbReference type="SMART" id="SM00155">
    <property type="entry name" value="PLDc"/>
    <property type="match status" value="2"/>
</dbReference>
<dbReference type="Gene3D" id="3.30.870.10">
    <property type="entry name" value="Endonuclease Chain A"/>
    <property type="match status" value="2"/>
</dbReference>
<proteinExistence type="predicted"/>
<evidence type="ECO:0000256" key="1">
    <source>
        <dbReference type="SAM" id="SignalP"/>
    </source>
</evidence>
<dbReference type="InterPro" id="IPR050874">
    <property type="entry name" value="Diverse_PLD-related"/>
</dbReference>
<evidence type="ECO:0000313" key="3">
    <source>
        <dbReference type="EMBL" id="GJM97845.1"/>
    </source>
</evidence>
<feature type="chain" id="PRO_5043831476" description="PLD phosphodiesterase domain-containing protein" evidence="1">
    <location>
        <begin position="30"/>
        <end position="549"/>
    </location>
</feature>
<dbReference type="Proteomes" id="UP001054889">
    <property type="component" value="Unassembled WGS sequence"/>
</dbReference>
<dbReference type="InterPro" id="IPR001736">
    <property type="entry name" value="PLipase_D/transphosphatidylase"/>
</dbReference>
<dbReference type="GO" id="GO:0003824">
    <property type="term" value="F:catalytic activity"/>
    <property type="evidence" value="ECO:0007669"/>
    <property type="project" value="InterPro"/>
</dbReference>
<dbReference type="PANTHER" id="PTHR10185:SF17">
    <property type="entry name" value="GM01519P-RELATED"/>
    <property type="match status" value="1"/>
</dbReference>
<evidence type="ECO:0000313" key="4">
    <source>
        <dbReference type="Proteomes" id="UP001054889"/>
    </source>
</evidence>
<dbReference type="SUPFAM" id="SSF56024">
    <property type="entry name" value="Phospholipase D/nuclease"/>
    <property type="match status" value="2"/>
</dbReference>
<dbReference type="InterPro" id="IPR025202">
    <property type="entry name" value="PLD-like_dom"/>
</dbReference>
<evidence type="ECO:0000259" key="2">
    <source>
        <dbReference type="PROSITE" id="PS50035"/>
    </source>
</evidence>
<gene>
    <name evidence="3" type="primary">ga14801</name>
    <name evidence="3" type="ORF">PR202_ga14801</name>
</gene>
<protein>
    <recommendedName>
        <fullName evidence="2">PLD phosphodiesterase domain-containing protein</fullName>
    </recommendedName>
</protein>
<comment type="caution">
    <text evidence="3">The sequence shown here is derived from an EMBL/GenBank/DDBJ whole genome shotgun (WGS) entry which is preliminary data.</text>
</comment>
<feature type="domain" description="PLD phosphodiesterase" evidence="2">
    <location>
        <begin position="480"/>
        <end position="506"/>
    </location>
</feature>
<organism evidence="3 4">
    <name type="scientific">Eleusine coracana subsp. coracana</name>
    <dbReference type="NCBI Taxonomy" id="191504"/>
    <lineage>
        <taxon>Eukaryota</taxon>
        <taxon>Viridiplantae</taxon>
        <taxon>Streptophyta</taxon>
        <taxon>Embryophyta</taxon>
        <taxon>Tracheophyta</taxon>
        <taxon>Spermatophyta</taxon>
        <taxon>Magnoliopsida</taxon>
        <taxon>Liliopsida</taxon>
        <taxon>Poales</taxon>
        <taxon>Poaceae</taxon>
        <taxon>PACMAD clade</taxon>
        <taxon>Chloridoideae</taxon>
        <taxon>Cynodonteae</taxon>
        <taxon>Eleusininae</taxon>
        <taxon>Eleusine</taxon>
    </lineage>
</organism>
<dbReference type="CDD" id="cd09107">
    <property type="entry name" value="PLDc_vPLD3_4_5_like_2"/>
    <property type="match status" value="1"/>
</dbReference>
<sequence length="549" mass="61548">MPSSPTSRVLLFPILLVAAALWGPPPSAAATCKAWLVQSIPTDMPHLRRVPGVLSTGEVLQWLSGNATKNLDILAQYWQFKAQPKNPKSGDYGFSESDMTRFGADEGLRVYKALENAADRKIKIRRGLLLLAKLQHSGFAPNFDQESADLASGRPNVKNVTLLFEDWWGSGVVHAKVWISDKKDVYIGSANNDWKSLTQVKELGIYFTNCPQIAKTVEMYFQNLWTLSTLNSTTYTKVAWDKQWQVSRKVPCWSHFLQPKERCRFTPFSVTCTDLLHGTIVEKWSCTYMDMGMLPSPVPPSVDIPYTEGYPALAIPELTDVSFETPGYNKTTQDHYLSYLSFAPPEVSFGKFQTDEQGWVDTIKSVKVGGIVRMSTMDWLGQSQYSTQTVFWPSLSSAISEVMFSKNATVRLLVAYWTHFIPSTEKYLKSLLYSNTLCTSSKYNHCGGKVEVKYYVVPGYNETGPALSHGSPTGNRYPDFTRVNHGKYVVSDVRANIGTSNLIWDYFYTTAGVSFGTYNPSIVSQLQEVFDADWFSPYTVPVEPLEASA</sequence>
<keyword evidence="4" id="KW-1185">Reference proteome</keyword>
<feature type="domain" description="PLD phosphodiesterase" evidence="2">
    <location>
        <begin position="169"/>
        <end position="196"/>
    </location>
</feature>